<comment type="function">
    <text evidence="3">Plays a central role in 2-thiolation of mcm(5)S(2)U at tRNA wobble positions of tRNA(Lys), tRNA(Glu) and tRNA(Gln). May act by forming a heterodimer with NCS6 that ligates sulfur from thiocarboxylated URM1 onto the uridine of tRNAs at wobble position. Prior mcm(5) tRNA modification by the elongator complex is required for 2-thiolation. May also be involved in protein urmylation.</text>
</comment>
<evidence type="ECO:0000256" key="4">
    <source>
        <dbReference type="SAM" id="MobiDB-lite"/>
    </source>
</evidence>
<comment type="similarity">
    <text evidence="3">Belongs to the CTU2/NCS2 family.</text>
</comment>
<dbReference type="PANTHER" id="PTHR20882:SF14">
    <property type="entry name" value="CYTOPLASMIC TRNA 2-THIOLATION PROTEIN 2"/>
    <property type="match status" value="1"/>
</dbReference>
<protein>
    <recommendedName>
        <fullName evidence="3">Cytoplasmic tRNA 2-thiolation protein 2</fullName>
    </recommendedName>
</protein>
<dbReference type="AlphaFoldDB" id="A0AAN7BB85"/>
<dbReference type="GO" id="GO:0016779">
    <property type="term" value="F:nucleotidyltransferase activity"/>
    <property type="evidence" value="ECO:0007669"/>
    <property type="project" value="UniProtKB-UniRule"/>
</dbReference>
<name>A0AAN7BB85_9PEZI</name>
<reference evidence="5" key="1">
    <citation type="journal article" date="2023" name="Mol. Phylogenet. Evol.">
        <title>Genome-scale phylogeny and comparative genomics of the fungal order Sordariales.</title>
        <authorList>
            <person name="Hensen N."/>
            <person name="Bonometti L."/>
            <person name="Westerberg I."/>
            <person name="Brannstrom I.O."/>
            <person name="Guillou S."/>
            <person name="Cros-Aarteil S."/>
            <person name="Calhoun S."/>
            <person name="Haridas S."/>
            <person name="Kuo A."/>
            <person name="Mondo S."/>
            <person name="Pangilinan J."/>
            <person name="Riley R."/>
            <person name="LaButti K."/>
            <person name="Andreopoulos B."/>
            <person name="Lipzen A."/>
            <person name="Chen C."/>
            <person name="Yan M."/>
            <person name="Daum C."/>
            <person name="Ng V."/>
            <person name="Clum A."/>
            <person name="Steindorff A."/>
            <person name="Ohm R.A."/>
            <person name="Martin F."/>
            <person name="Silar P."/>
            <person name="Natvig D.O."/>
            <person name="Lalanne C."/>
            <person name="Gautier V."/>
            <person name="Ament-Velasquez S.L."/>
            <person name="Kruys A."/>
            <person name="Hutchinson M.I."/>
            <person name="Powell A.J."/>
            <person name="Barry K."/>
            <person name="Miller A.N."/>
            <person name="Grigoriev I.V."/>
            <person name="Debuchy R."/>
            <person name="Gladieux P."/>
            <person name="Hiltunen Thoren M."/>
            <person name="Johannesson H."/>
        </authorList>
    </citation>
    <scope>NUCLEOTIDE SEQUENCE</scope>
    <source>
        <strain evidence="5">PSN293</strain>
    </source>
</reference>
<reference evidence="5" key="2">
    <citation type="submission" date="2023-05" db="EMBL/GenBank/DDBJ databases">
        <authorList>
            <consortium name="Lawrence Berkeley National Laboratory"/>
            <person name="Steindorff A."/>
            <person name="Hensen N."/>
            <person name="Bonometti L."/>
            <person name="Westerberg I."/>
            <person name="Brannstrom I.O."/>
            <person name="Guillou S."/>
            <person name="Cros-Aarteil S."/>
            <person name="Calhoun S."/>
            <person name="Haridas S."/>
            <person name="Kuo A."/>
            <person name="Mondo S."/>
            <person name="Pangilinan J."/>
            <person name="Riley R."/>
            <person name="Labutti K."/>
            <person name="Andreopoulos B."/>
            <person name="Lipzen A."/>
            <person name="Chen C."/>
            <person name="Yanf M."/>
            <person name="Daum C."/>
            <person name="Ng V."/>
            <person name="Clum A."/>
            <person name="Ohm R."/>
            <person name="Martin F."/>
            <person name="Silar P."/>
            <person name="Natvig D."/>
            <person name="Lalanne C."/>
            <person name="Gautier V."/>
            <person name="Ament-Velasquez S.L."/>
            <person name="Kruys A."/>
            <person name="Hutchinson M.I."/>
            <person name="Powell A.J."/>
            <person name="Barry K."/>
            <person name="Miller A.N."/>
            <person name="Grigoriev I.V."/>
            <person name="Debuchy R."/>
            <person name="Gladieux P."/>
            <person name="Thoren M.H."/>
            <person name="Johannesson H."/>
        </authorList>
    </citation>
    <scope>NUCLEOTIDE SEQUENCE</scope>
    <source>
        <strain evidence="5">PSN293</strain>
    </source>
</reference>
<proteinExistence type="inferred from homology"/>
<dbReference type="EMBL" id="MU858060">
    <property type="protein sequence ID" value="KAK4217374.1"/>
    <property type="molecule type" value="Genomic_DNA"/>
</dbReference>
<dbReference type="InterPro" id="IPR019407">
    <property type="entry name" value="CTU2"/>
</dbReference>
<dbReference type="InterPro" id="IPR014729">
    <property type="entry name" value="Rossmann-like_a/b/a_fold"/>
</dbReference>
<evidence type="ECO:0000313" key="5">
    <source>
        <dbReference type="EMBL" id="KAK4217374.1"/>
    </source>
</evidence>
<dbReference type="HAMAP" id="MF_03054">
    <property type="entry name" value="CTU2"/>
    <property type="match status" value="1"/>
</dbReference>
<dbReference type="Proteomes" id="UP001301769">
    <property type="component" value="Unassembled WGS sequence"/>
</dbReference>
<keyword evidence="1 3" id="KW-0963">Cytoplasm</keyword>
<accession>A0AAN7BB85</accession>
<dbReference type="GO" id="GO:0005829">
    <property type="term" value="C:cytosol"/>
    <property type="evidence" value="ECO:0007669"/>
    <property type="project" value="TreeGrafter"/>
</dbReference>
<gene>
    <name evidence="3" type="primary">NCS2</name>
    <name evidence="3" type="synonym">CTU2</name>
    <name evidence="5" type="ORF">QBC37DRAFT_414975</name>
</gene>
<evidence type="ECO:0000256" key="3">
    <source>
        <dbReference type="HAMAP-Rule" id="MF_03054"/>
    </source>
</evidence>
<keyword evidence="2 3" id="KW-0819">tRNA processing</keyword>
<dbReference type="Pfam" id="PF10288">
    <property type="entry name" value="CTU2"/>
    <property type="match status" value="1"/>
</dbReference>
<dbReference type="GO" id="GO:0002143">
    <property type="term" value="P:tRNA wobble position uridine thiolation"/>
    <property type="evidence" value="ECO:0007669"/>
    <property type="project" value="TreeGrafter"/>
</dbReference>
<keyword evidence="6" id="KW-1185">Reference proteome</keyword>
<dbReference type="GO" id="GO:0032447">
    <property type="term" value="P:protein urmylation"/>
    <property type="evidence" value="ECO:0007669"/>
    <property type="project" value="UniProtKB-UniRule"/>
</dbReference>
<comment type="pathway">
    <text evidence="3">tRNA modification; 5-methoxycarbonylmethyl-2-thiouridine-tRNA biosynthesis.</text>
</comment>
<feature type="region of interest" description="Disordered" evidence="4">
    <location>
        <begin position="169"/>
        <end position="190"/>
    </location>
</feature>
<evidence type="ECO:0000313" key="6">
    <source>
        <dbReference type="Proteomes" id="UP001301769"/>
    </source>
</evidence>
<dbReference type="PANTHER" id="PTHR20882">
    <property type="entry name" value="CYTOPLASMIC TRNA 2-THIOLATION PROTEIN 2"/>
    <property type="match status" value="1"/>
</dbReference>
<dbReference type="GO" id="GO:0016783">
    <property type="term" value="F:sulfurtransferase activity"/>
    <property type="evidence" value="ECO:0007669"/>
    <property type="project" value="TreeGrafter"/>
</dbReference>
<dbReference type="Gene3D" id="3.40.50.620">
    <property type="entry name" value="HUPs"/>
    <property type="match status" value="1"/>
</dbReference>
<evidence type="ECO:0000256" key="2">
    <source>
        <dbReference type="ARBA" id="ARBA00022694"/>
    </source>
</evidence>
<comment type="caution">
    <text evidence="5">The sequence shown here is derived from an EMBL/GenBank/DDBJ whole genome shotgun (WGS) entry which is preliminary data.</text>
</comment>
<feature type="region of interest" description="Disordered" evidence="4">
    <location>
        <begin position="363"/>
        <end position="391"/>
    </location>
</feature>
<dbReference type="SUPFAM" id="SSF52402">
    <property type="entry name" value="Adenine nucleotide alpha hydrolases-like"/>
    <property type="match status" value="1"/>
</dbReference>
<sequence length="434" mass="47536">MQEQHADTQSSGGAPSPSKPLCVKCRLHEGTLDSRSQLVCRDCFSKFISAKCVKQVGIIGKDIRNPGSGSGAASQKKKYVLGLSLGVSSSVLVHLLNENVEYQLAKGRAAPFDLTVVHVDSSSLFPNNGSSSSAEETLDRYRKRYPRFEFRRVPVSDVLNLSTVDWSTLLPPSDEKTRPENEQQLSELVDRLPSSTSRTDILRLFTRHLLISATRQNECHALLLGHTTTALAELTLAETAKGRGFSLPWQVNDGPVAVVDYQPAADEPTTSQIQIYHPLRDLLRKELVTYATELTTPPLVSDLAISISSHPSSGPSQQVVSHKDLSIEEVMFLYFAEVEENYPSVVANVARTTGKLVRILGGPGAAGNEEAEDEDETTANGTSDKKRERCGLCSMPLDEQGDERWRGELGDEDVHQKEGGKGRICYGCERSLRG</sequence>
<evidence type="ECO:0000256" key="1">
    <source>
        <dbReference type="ARBA" id="ARBA00022490"/>
    </source>
</evidence>
<dbReference type="GO" id="GO:0000049">
    <property type="term" value="F:tRNA binding"/>
    <property type="evidence" value="ECO:0007669"/>
    <property type="project" value="InterPro"/>
</dbReference>
<organism evidence="5 6">
    <name type="scientific">Rhypophila decipiens</name>
    <dbReference type="NCBI Taxonomy" id="261697"/>
    <lineage>
        <taxon>Eukaryota</taxon>
        <taxon>Fungi</taxon>
        <taxon>Dikarya</taxon>
        <taxon>Ascomycota</taxon>
        <taxon>Pezizomycotina</taxon>
        <taxon>Sordariomycetes</taxon>
        <taxon>Sordariomycetidae</taxon>
        <taxon>Sordariales</taxon>
        <taxon>Naviculisporaceae</taxon>
        <taxon>Rhypophila</taxon>
    </lineage>
</organism>
<comment type="subcellular location">
    <subcellularLocation>
        <location evidence="3">Cytoplasm</location>
    </subcellularLocation>
</comment>